<dbReference type="EMBL" id="GL732679">
    <property type="protein sequence ID" value="EFX67391.1"/>
    <property type="molecule type" value="Genomic_DNA"/>
</dbReference>
<accession>E9HLM2</accession>
<sequence length="82" mass="9287">MPVKGINIGYRMDLELDFLSEMEPEWAKAGLQPELSWKTTVRDTIHPCIPVCSLNQLDPSSRMLDCEQGVLFTTYSALVEQV</sequence>
<protein>
    <submittedName>
        <fullName evidence="1">Uncharacterized protein</fullName>
    </submittedName>
</protein>
<keyword evidence="2" id="KW-1185">Reference proteome</keyword>
<gene>
    <name evidence="1" type="ORF">DAPPUDRAFT_261759</name>
</gene>
<evidence type="ECO:0000313" key="2">
    <source>
        <dbReference type="Proteomes" id="UP000000305"/>
    </source>
</evidence>
<reference evidence="1 2" key="1">
    <citation type="journal article" date="2011" name="Science">
        <title>The ecoresponsive genome of Daphnia pulex.</title>
        <authorList>
            <person name="Colbourne J.K."/>
            <person name="Pfrender M.E."/>
            <person name="Gilbert D."/>
            <person name="Thomas W.K."/>
            <person name="Tucker A."/>
            <person name="Oakley T.H."/>
            <person name="Tokishita S."/>
            <person name="Aerts A."/>
            <person name="Arnold G.J."/>
            <person name="Basu M.K."/>
            <person name="Bauer D.J."/>
            <person name="Caceres C.E."/>
            <person name="Carmel L."/>
            <person name="Casola C."/>
            <person name="Choi J.H."/>
            <person name="Detter J.C."/>
            <person name="Dong Q."/>
            <person name="Dusheyko S."/>
            <person name="Eads B.D."/>
            <person name="Frohlich T."/>
            <person name="Geiler-Samerotte K.A."/>
            <person name="Gerlach D."/>
            <person name="Hatcher P."/>
            <person name="Jogdeo S."/>
            <person name="Krijgsveld J."/>
            <person name="Kriventseva E.V."/>
            <person name="Kultz D."/>
            <person name="Laforsch C."/>
            <person name="Lindquist E."/>
            <person name="Lopez J."/>
            <person name="Manak J.R."/>
            <person name="Muller J."/>
            <person name="Pangilinan J."/>
            <person name="Patwardhan R.P."/>
            <person name="Pitluck S."/>
            <person name="Pritham E.J."/>
            <person name="Rechtsteiner A."/>
            <person name="Rho M."/>
            <person name="Rogozin I.B."/>
            <person name="Sakarya O."/>
            <person name="Salamov A."/>
            <person name="Schaack S."/>
            <person name="Shapiro H."/>
            <person name="Shiga Y."/>
            <person name="Skalitzky C."/>
            <person name="Smith Z."/>
            <person name="Souvorov A."/>
            <person name="Sung W."/>
            <person name="Tang Z."/>
            <person name="Tsuchiya D."/>
            <person name="Tu H."/>
            <person name="Vos H."/>
            <person name="Wang M."/>
            <person name="Wolf Y.I."/>
            <person name="Yamagata H."/>
            <person name="Yamada T."/>
            <person name="Ye Y."/>
            <person name="Shaw J.R."/>
            <person name="Andrews J."/>
            <person name="Crease T.J."/>
            <person name="Tang H."/>
            <person name="Lucas S.M."/>
            <person name="Robertson H.M."/>
            <person name="Bork P."/>
            <person name="Koonin E.V."/>
            <person name="Zdobnov E.M."/>
            <person name="Grigoriev I.V."/>
            <person name="Lynch M."/>
            <person name="Boore J.L."/>
        </authorList>
    </citation>
    <scope>NUCLEOTIDE SEQUENCE [LARGE SCALE GENOMIC DNA]</scope>
</reference>
<name>E9HLM2_DAPPU</name>
<dbReference type="HOGENOM" id="CLU_2560587_0_0_1"/>
<proteinExistence type="predicted"/>
<organism evidence="1 2">
    <name type="scientific">Daphnia pulex</name>
    <name type="common">Water flea</name>
    <dbReference type="NCBI Taxonomy" id="6669"/>
    <lineage>
        <taxon>Eukaryota</taxon>
        <taxon>Metazoa</taxon>
        <taxon>Ecdysozoa</taxon>
        <taxon>Arthropoda</taxon>
        <taxon>Crustacea</taxon>
        <taxon>Branchiopoda</taxon>
        <taxon>Diplostraca</taxon>
        <taxon>Cladocera</taxon>
        <taxon>Anomopoda</taxon>
        <taxon>Daphniidae</taxon>
        <taxon>Daphnia</taxon>
    </lineage>
</organism>
<dbReference type="InParanoid" id="E9HLM2"/>
<dbReference type="KEGG" id="dpx:DAPPUDRAFT_261759"/>
<evidence type="ECO:0000313" key="1">
    <source>
        <dbReference type="EMBL" id="EFX67391.1"/>
    </source>
</evidence>
<dbReference type="AlphaFoldDB" id="E9HLM2"/>
<dbReference type="Proteomes" id="UP000000305">
    <property type="component" value="Unassembled WGS sequence"/>
</dbReference>